<proteinExistence type="predicted"/>
<feature type="compositionally biased region" description="Low complexity" evidence="2">
    <location>
        <begin position="40"/>
        <end position="64"/>
    </location>
</feature>
<dbReference type="AlphaFoldDB" id="A0A1B7TEK9"/>
<keyword evidence="1" id="KW-0677">Repeat</keyword>
<name>A0A1B7TEK9_9ASCO</name>
<dbReference type="EMBL" id="LXPE01000010">
    <property type="protein sequence ID" value="OBA27138.1"/>
    <property type="molecule type" value="Genomic_DNA"/>
</dbReference>
<dbReference type="SUPFAM" id="SSF81901">
    <property type="entry name" value="HCP-like"/>
    <property type="match status" value="1"/>
</dbReference>
<dbReference type="Proteomes" id="UP000092321">
    <property type="component" value="Unassembled WGS sequence"/>
</dbReference>
<comment type="caution">
    <text evidence="3">The sequence shown here is derived from an EMBL/GenBank/DDBJ whole genome shotgun (WGS) entry which is preliminary data.</text>
</comment>
<sequence>MSHYIPQQNYHNNNNNKFYGQEIYQQPLQKQYYQDPPTPNKLNSNLNLQYNNTNNNNYYSNNVSPSPDTPYPLNDGENYNNIQNIERQKIVKEQRDTTTTPYKQNKTVTSPPKLISKTSENSIFSNTSTIYLKELAYFQYFGHNYNQVINDSSKNIHFSPYIQLKWAITLFVFSFHLPFIQHYNINCVELHRPLNDKELQHNSRIILEHAMKVTSRLCASLKTEKRDYPNGYPMALYFMGQLYSQRLDFDFLLGFFENDPIGAQQCDLTKIEYNDLLKNLQVSLSKNKILPLNDSNAFKYYEKCYNSLHLAEEEGEDSSSDWILCGVSNLFRLSVSLEYGKGCDVDTFRSLKLFYEGWKDWKDPVSGYKLSCKIIKEDDNYDVLEKMKVLLNHNDLMKLALKVLKELDSAQSNFEMGKFYEKNFNEENFDEYDPDLLSKLILKSYLRAFELDYNLASWKLGQIYEFGFYNQPVDMIKSLNFYFKDTSFPLNCLSISGWLLTGNKAVGFLPDDKESFKWLLQAYRCNNGDRYNKILYALGTYYQFGIGCQIDMAKSEQFMLKAAKLGHEKAEQWLKENS</sequence>
<reference evidence="4" key="1">
    <citation type="journal article" date="2016" name="Proc. Natl. Acad. Sci. U.S.A.">
        <title>Comparative genomics of biotechnologically important yeasts.</title>
        <authorList>
            <person name="Riley R."/>
            <person name="Haridas S."/>
            <person name="Wolfe K.H."/>
            <person name="Lopes M.R."/>
            <person name="Hittinger C.T."/>
            <person name="Goeker M."/>
            <person name="Salamov A.A."/>
            <person name="Wisecaver J.H."/>
            <person name="Long T.M."/>
            <person name="Calvey C.H."/>
            <person name="Aerts A.L."/>
            <person name="Barry K.W."/>
            <person name="Choi C."/>
            <person name="Clum A."/>
            <person name="Coughlan A.Y."/>
            <person name="Deshpande S."/>
            <person name="Douglass A.P."/>
            <person name="Hanson S.J."/>
            <person name="Klenk H.-P."/>
            <person name="LaButti K.M."/>
            <person name="Lapidus A."/>
            <person name="Lindquist E.A."/>
            <person name="Lipzen A.M."/>
            <person name="Meier-Kolthoff J.P."/>
            <person name="Ohm R.A."/>
            <person name="Otillar R.P."/>
            <person name="Pangilinan J.L."/>
            <person name="Peng Y."/>
            <person name="Rokas A."/>
            <person name="Rosa C.A."/>
            <person name="Scheuner C."/>
            <person name="Sibirny A.A."/>
            <person name="Slot J.C."/>
            <person name="Stielow J.B."/>
            <person name="Sun H."/>
            <person name="Kurtzman C.P."/>
            <person name="Blackwell M."/>
            <person name="Grigoriev I.V."/>
            <person name="Jeffries T.W."/>
        </authorList>
    </citation>
    <scope>NUCLEOTIDE SEQUENCE [LARGE SCALE GENOMIC DNA]</scope>
    <source>
        <strain evidence="4">NRRL Y-1626</strain>
    </source>
</reference>
<evidence type="ECO:0008006" key="5">
    <source>
        <dbReference type="Google" id="ProtNLM"/>
    </source>
</evidence>
<feature type="region of interest" description="Disordered" evidence="2">
    <location>
        <begin position="32"/>
        <end position="70"/>
    </location>
</feature>
<dbReference type="Pfam" id="PF08238">
    <property type="entry name" value="Sel1"/>
    <property type="match status" value="4"/>
</dbReference>
<accession>A0A1B7TEK9</accession>
<keyword evidence="4" id="KW-1185">Reference proteome</keyword>
<dbReference type="PANTHER" id="PTHR46430">
    <property type="entry name" value="PROTEIN SKT5-RELATED"/>
    <property type="match status" value="1"/>
</dbReference>
<dbReference type="Gene3D" id="1.25.40.10">
    <property type="entry name" value="Tetratricopeptide repeat domain"/>
    <property type="match status" value="1"/>
</dbReference>
<dbReference type="PANTHER" id="PTHR46430:SF3">
    <property type="entry name" value="ACTIVATOR OF C KINASE PROTEIN 1"/>
    <property type="match status" value="1"/>
</dbReference>
<evidence type="ECO:0000256" key="1">
    <source>
        <dbReference type="ARBA" id="ARBA00022737"/>
    </source>
</evidence>
<dbReference type="InterPro" id="IPR051726">
    <property type="entry name" value="Chitin_Synth_Reg"/>
</dbReference>
<dbReference type="InterPro" id="IPR006597">
    <property type="entry name" value="Sel1-like"/>
</dbReference>
<evidence type="ECO:0000313" key="3">
    <source>
        <dbReference type="EMBL" id="OBA27138.1"/>
    </source>
</evidence>
<dbReference type="OrthoDB" id="272077at2759"/>
<dbReference type="SMART" id="SM00671">
    <property type="entry name" value="SEL1"/>
    <property type="match status" value="1"/>
</dbReference>
<organism evidence="3 4">
    <name type="scientific">Hanseniaspora valbyensis NRRL Y-1626</name>
    <dbReference type="NCBI Taxonomy" id="766949"/>
    <lineage>
        <taxon>Eukaryota</taxon>
        <taxon>Fungi</taxon>
        <taxon>Dikarya</taxon>
        <taxon>Ascomycota</taxon>
        <taxon>Saccharomycotina</taxon>
        <taxon>Saccharomycetes</taxon>
        <taxon>Saccharomycodales</taxon>
        <taxon>Saccharomycodaceae</taxon>
        <taxon>Hanseniaspora</taxon>
    </lineage>
</organism>
<evidence type="ECO:0000313" key="4">
    <source>
        <dbReference type="Proteomes" id="UP000092321"/>
    </source>
</evidence>
<gene>
    <name evidence="3" type="ORF">HANVADRAFT_52450</name>
</gene>
<protein>
    <recommendedName>
        <fullName evidence="5">HCP-like protein</fullName>
    </recommendedName>
</protein>
<evidence type="ECO:0000256" key="2">
    <source>
        <dbReference type="SAM" id="MobiDB-lite"/>
    </source>
</evidence>
<dbReference type="InterPro" id="IPR011990">
    <property type="entry name" value="TPR-like_helical_dom_sf"/>
</dbReference>